<dbReference type="PANTHER" id="PTHR11012:SF56">
    <property type="entry name" value="CHK KINASE-LIKE DOMAIN-CONTAINING PROTEIN-RELATED"/>
    <property type="match status" value="1"/>
</dbReference>
<dbReference type="SUPFAM" id="SSF56112">
    <property type="entry name" value="Protein kinase-like (PK-like)"/>
    <property type="match status" value="1"/>
</dbReference>
<accession>A0AAD8E910</accession>
<evidence type="ECO:0000313" key="2">
    <source>
        <dbReference type="Proteomes" id="UP001233999"/>
    </source>
</evidence>
<dbReference type="Proteomes" id="UP001233999">
    <property type="component" value="Unassembled WGS sequence"/>
</dbReference>
<comment type="caution">
    <text evidence="1">The sequence shown here is derived from an EMBL/GenBank/DDBJ whole genome shotgun (WGS) entry which is preliminary data.</text>
</comment>
<feature type="non-terminal residue" evidence="1">
    <location>
        <position position="1"/>
    </location>
</feature>
<dbReference type="PANTHER" id="PTHR11012">
    <property type="entry name" value="PROTEIN KINASE-LIKE DOMAIN-CONTAINING"/>
    <property type="match status" value="1"/>
</dbReference>
<dbReference type="InterPro" id="IPR004119">
    <property type="entry name" value="EcKL"/>
</dbReference>
<protein>
    <recommendedName>
        <fullName evidence="3">CHK kinase-like domain-containing protein</fullName>
    </recommendedName>
</protein>
<dbReference type="AlphaFoldDB" id="A0AAD8E910"/>
<reference evidence="1" key="2">
    <citation type="submission" date="2023-05" db="EMBL/GenBank/DDBJ databases">
        <authorList>
            <person name="Fouks B."/>
        </authorList>
    </citation>
    <scope>NUCLEOTIDE SEQUENCE</scope>
    <source>
        <strain evidence="1">Stay&amp;Tobe</strain>
        <tissue evidence="1">Testes</tissue>
    </source>
</reference>
<name>A0AAD8E910_DIPPU</name>
<organism evidence="1 2">
    <name type="scientific">Diploptera punctata</name>
    <name type="common">Pacific beetle cockroach</name>
    <dbReference type="NCBI Taxonomy" id="6984"/>
    <lineage>
        <taxon>Eukaryota</taxon>
        <taxon>Metazoa</taxon>
        <taxon>Ecdysozoa</taxon>
        <taxon>Arthropoda</taxon>
        <taxon>Hexapoda</taxon>
        <taxon>Insecta</taxon>
        <taxon>Pterygota</taxon>
        <taxon>Neoptera</taxon>
        <taxon>Polyneoptera</taxon>
        <taxon>Dictyoptera</taxon>
        <taxon>Blattodea</taxon>
        <taxon>Blaberoidea</taxon>
        <taxon>Blaberidae</taxon>
        <taxon>Diplopterinae</taxon>
        <taxon>Diploptera</taxon>
    </lineage>
</organism>
<evidence type="ECO:0000313" key="1">
    <source>
        <dbReference type="EMBL" id="KAJ9581548.1"/>
    </source>
</evidence>
<keyword evidence="2" id="KW-1185">Reference proteome</keyword>
<dbReference type="EMBL" id="JASPKZ010007892">
    <property type="protein sequence ID" value="KAJ9581548.1"/>
    <property type="molecule type" value="Genomic_DNA"/>
</dbReference>
<sequence>MSKIAQYHASSVVLRDKNPNFFQDFSSNFYTEEADRAFAVVIRGNVNNCAKVISNWSGFEKYVDVLHSLVVTITSDVTKAMKRDVTGFNVLNHGDLWLKNMMFQYNEQTGEVQDMSGYNYIKINKIKITMFNKT</sequence>
<gene>
    <name evidence="1" type="ORF">L9F63_023273</name>
</gene>
<reference evidence="1" key="1">
    <citation type="journal article" date="2023" name="IScience">
        <title>Live-bearing cockroach genome reveals convergent evolutionary mechanisms linked to viviparity in insects and beyond.</title>
        <authorList>
            <person name="Fouks B."/>
            <person name="Harrison M.C."/>
            <person name="Mikhailova A.A."/>
            <person name="Marchal E."/>
            <person name="English S."/>
            <person name="Carruthers M."/>
            <person name="Jennings E.C."/>
            <person name="Chiamaka E.L."/>
            <person name="Frigard R.A."/>
            <person name="Pippel M."/>
            <person name="Attardo G.M."/>
            <person name="Benoit J.B."/>
            <person name="Bornberg-Bauer E."/>
            <person name="Tobe S.S."/>
        </authorList>
    </citation>
    <scope>NUCLEOTIDE SEQUENCE</scope>
    <source>
        <strain evidence="1">Stay&amp;Tobe</strain>
    </source>
</reference>
<proteinExistence type="predicted"/>
<evidence type="ECO:0008006" key="3">
    <source>
        <dbReference type="Google" id="ProtNLM"/>
    </source>
</evidence>
<dbReference type="InterPro" id="IPR011009">
    <property type="entry name" value="Kinase-like_dom_sf"/>
</dbReference>
<dbReference type="Pfam" id="PF02958">
    <property type="entry name" value="EcKL"/>
    <property type="match status" value="1"/>
</dbReference>